<name>A0A2Z4FM24_9DELT</name>
<protein>
    <submittedName>
        <fullName evidence="3">Uncharacterized protein</fullName>
    </submittedName>
</protein>
<evidence type="ECO:0000256" key="2">
    <source>
        <dbReference type="SAM" id="Phobius"/>
    </source>
</evidence>
<evidence type="ECO:0000313" key="4">
    <source>
        <dbReference type="Proteomes" id="UP000249799"/>
    </source>
</evidence>
<reference evidence="3 4" key="1">
    <citation type="submission" date="2018-06" db="EMBL/GenBank/DDBJ databases">
        <title>Lujinxingia sediminis gen. nov. sp. nov., a new facultative anaerobic member of the class Deltaproteobacteria, and proposal of Lujinxingaceae fam. nov.</title>
        <authorList>
            <person name="Guo L.-Y."/>
            <person name="Li C.-M."/>
            <person name="Wang S."/>
            <person name="Du Z.-J."/>
        </authorList>
    </citation>
    <scope>NUCLEOTIDE SEQUENCE [LARGE SCALE GENOMIC DNA]</scope>
    <source>
        <strain evidence="3 4">FA350</strain>
    </source>
</reference>
<keyword evidence="2" id="KW-0812">Transmembrane</keyword>
<feature type="transmembrane region" description="Helical" evidence="2">
    <location>
        <begin position="94"/>
        <end position="118"/>
    </location>
</feature>
<accession>A0A2Z4FM24</accession>
<gene>
    <name evidence="3" type="ORF">DN745_11950</name>
</gene>
<feature type="transmembrane region" description="Helical" evidence="2">
    <location>
        <begin position="240"/>
        <end position="263"/>
    </location>
</feature>
<proteinExistence type="predicted"/>
<dbReference type="EMBL" id="CP030032">
    <property type="protein sequence ID" value="AWV90013.1"/>
    <property type="molecule type" value="Genomic_DNA"/>
</dbReference>
<sequence>MSNNDWNEAGPGQGGQQPDNFGQPQPQPQQQPPGNFGQPQQPYQQGPGAPPPNHSTGSSGLTEGWGEGASLGFDEIKARFSLVFDRSKGSILKAWIVLGLLPLTLALVGSVLSITAYFAPVIGLVGVIGVAIMNVFLLPVSIALTIAQLSLFKPLHRRIFEDAHVQMGVMDTIESTKGVFFSVLGVSLLAGVASFFGTLLCLIPGLVIGFLLMQSVYLAAGRELGVMDAMAQSYELNKRYFMSVLLVVAAGVCSVLVGVAILVPTGFVAAFAEPFGGLLTAPVNWLVMQALSFVAFLVQATIYSCIETKETGKMPV</sequence>
<keyword evidence="2" id="KW-0472">Membrane</keyword>
<feature type="transmembrane region" description="Helical" evidence="2">
    <location>
        <begin position="202"/>
        <end position="220"/>
    </location>
</feature>
<dbReference type="SUPFAM" id="SSF81995">
    <property type="entry name" value="beta-sandwich domain of Sec23/24"/>
    <property type="match status" value="1"/>
</dbReference>
<feature type="transmembrane region" description="Helical" evidence="2">
    <location>
        <begin position="178"/>
        <end position="196"/>
    </location>
</feature>
<dbReference type="KEGG" id="bsed:DN745_11950"/>
<dbReference type="AlphaFoldDB" id="A0A2Z4FM24"/>
<keyword evidence="2" id="KW-1133">Transmembrane helix</keyword>
<dbReference type="Proteomes" id="UP000249799">
    <property type="component" value="Chromosome"/>
</dbReference>
<evidence type="ECO:0000313" key="3">
    <source>
        <dbReference type="EMBL" id="AWV90013.1"/>
    </source>
</evidence>
<feature type="transmembrane region" description="Helical" evidence="2">
    <location>
        <begin position="283"/>
        <end position="306"/>
    </location>
</feature>
<evidence type="ECO:0000256" key="1">
    <source>
        <dbReference type="SAM" id="MobiDB-lite"/>
    </source>
</evidence>
<feature type="compositionally biased region" description="Low complexity" evidence="1">
    <location>
        <begin position="32"/>
        <end position="47"/>
    </location>
</feature>
<dbReference type="OrthoDB" id="4829830at2"/>
<feature type="region of interest" description="Disordered" evidence="1">
    <location>
        <begin position="1"/>
        <end position="64"/>
    </location>
</feature>
<keyword evidence="4" id="KW-1185">Reference proteome</keyword>
<organism evidence="3 4">
    <name type="scientific">Bradymonas sediminis</name>
    <dbReference type="NCBI Taxonomy" id="1548548"/>
    <lineage>
        <taxon>Bacteria</taxon>
        <taxon>Deltaproteobacteria</taxon>
        <taxon>Bradymonadales</taxon>
        <taxon>Bradymonadaceae</taxon>
        <taxon>Bradymonas</taxon>
    </lineage>
</organism>
<feature type="transmembrane region" description="Helical" evidence="2">
    <location>
        <begin position="124"/>
        <end position="147"/>
    </location>
</feature>
<dbReference type="RefSeq" id="WP_111335144.1">
    <property type="nucleotide sequence ID" value="NZ_CP030032.1"/>
</dbReference>